<comment type="caution">
    <text evidence="1">The sequence shown here is derived from an EMBL/GenBank/DDBJ whole genome shotgun (WGS) entry which is preliminary data.</text>
</comment>
<dbReference type="AlphaFoldDB" id="A0AAV0A2B1"/>
<gene>
    <name evidence="1" type="primary">RT1-T24-3</name>
    <name evidence="1" type="ORF">PHOROB_LOCUS14734</name>
</gene>
<accession>A0AAV0A2B1</accession>
<reference evidence="1" key="1">
    <citation type="submission" date="2022-06" db="EMBL/GenBank/DDBJ databases">
        <authorList>
            <person name="Andreotti S."/>
            <person name="Wyler E."/>
        </authorList>
    </citation>
    <scope>NUCLEOTIDE SEQUENCE</scope>
</reference>
<proteinExistence type="predicted"/>
<protein>
    <submittedName>
        <fullName evidence="1">RT1-T24-3 protein</fullName>
    </submittedName>
</protein>
<organism evidence="1 2">
    <name type="scientific">Phodopus roborovskii</name>
    <name type="common">Roborovski's desert hamster</name>
    <name type="synonym">Cricetulus roborovskii</name>
    <dbReference type="NCBI Taxonomy" id="109678"/>
    <lineage>
        <taxon>Eukaryota</taxon>
        <taxon>Metazoa</taxon>
        <taxon>Chordata</taxon>
        <taxon>Craniata</taxon>
        <taxon>Vertebrata</taxon>
        <taxon>Euteleostomi</taxon>
        <taxon>Mammalia</taxon>
        <taxon>Eutheria</taxon>
        <taxon>Euarchontoglires</taxon>
        <taxon>Glires</taxon>
        <taxon>Rodentia</taxon>
        <taxon>Myomorpha</taxon>
        <taxon>Muroidea</taxon>
        <taxon>Cricetidae</taxon>
        <taxon>Cricetinae</taxon>
        <taxon>Phodopus</taxon>
    </lineage>
</organism>
<dbReference type="EMBL" id="CALSGD010001559">
    <property type="protein sequence ID" value="CAH7163861.1"/>
    <property type="molecule type" value="Genomic_DNA"/>
</dbReference>
<keyword evidence="2" id="KW-1185">Reference proteome</keyword>
<evidence type="ECO:0000313" key="2">
    <source>
        <dbReference type="Proteomes" id="UP001152836"/>
    </source>
</evidence>
<dbReference type="Proteomes" id="UP001152836">
    <property type="component" value="Unassembled WGS sequence"/>
</dbReference>
<sequence>MWKCTDSAGCYHYPKAICWSWDSLINCMMLVPSKLCVGLTSGILTGAG</sequence>
<name>A0AAV0A2B1_PHORO</name>
<evidence type="ECO:0000313" key="1">
    <source>
        <dbReference type="EMBL" id="CAH7163861.1"/>
    </source>
</evidence>